<dbReference type="InterPro" id="IPR027354">
    <property type="entry name" value="YcgL_dom"/>
</dbReference>
<dbReference type="Gene3D" id="3.10.510.20">
    <property type="entry name" value="YcgL domain"/>
    <property type="match status" value="1"/>
</dbReference>
<gene>
    <name evidence="4" type="ordered locus">GNIT_2220</name>
</gene>
<dbReference type="OrthoDB" id="7062382at2"/>
<dbReference type="Pfam" id="PF05166">
    <property type="entry name" value="YcgL"/>
    <property type="match status" value="1"/>
</dbReference>
<dbReference type="RefSeq" id="WP_014109196.1">
    <property type="nucleotide sequence ID" value="NC_016041.1"/>
</dbReference>
<sequence>MLCAVYKSRKKADTYLYINKRDDFSEVPKVLLETFGTPQFVMLVPLNKPRNIGNIGIEKLNKNLKEKGFYLQLPPTEESLLSQHRRSKGLSEQPDKKF</sequence>
<keyword evidence="5" id="KW-1185">Reference proteome</keyword>
<dbReference type="AlphaFoldDB" id="G4QHU6"/>
<proteinExistence type="inferred from homology"/>
<dbReference type="SUPFAM" id="SSF160191">
    <property type="entry name" value="YcgL-like"/>
    <property type="match status" value="1"/>
</dbReference>
<dbReference type="HOGENOM" id="CLU_155118_1_0_6"/>
<dbReference type="eggNOG" id="COG3100">
    <property type="taxonomic scope" value="Bacteria"/>
</dbReference>
<dbReference type="PANTHER" id="PTHR38109:SF1">
    <property type="entry name" value="PROTEIN YCGL"/>
    <property type="match status" value="1"/>
</dbReference>
<name>G4QHU6_GLANF</name>
<evidence type="ECO:0000256" key="1">
    <source>
        <dbReference type="HAMAP-Rule" id="MF_01866"/>
    </source>
</evidence>
<feature type="region of interest" description="Disordered" evidence="2">
    <location>
        <begin position="76"/>
        <end position="98"/>
    </location>
</feature>
<evidence type="ECO:0000259" key="3">
    <source>
        <dbReference type="PROSITE" id="PS51648"/>
    </source>
</evidence>
<accession>G4QHU6</accession>
<dbReference type="Proteomes" id="UP000009282">
    <property type="component" value="Chromosome"/>
</dbReference>
<dbReference type="KEGG" id="gni:GNIT_2220"/>
<dbReference type="PANTHER" id="PTHR38109">
    <property type="entry name" value="PROTEIN YCGL"/>
    <property type="match status" value="1"/>
</dbReference>
<feature type="domain" description="YcgL" evidence="3">
    <location>
        <begin position="1"/>
        <end position="85"/>
    </location>
</feature>
<evidence type="ECO:0000313" key="4">
    <source>
        <dbReference type="EMBL" id="AEP30323.1"/>
    </source>
</evidence>
<dbReference type="InterPro" id="IPR038068">
    <property type="entry name" value="YcgL-like_sf"/>
</dbReference>
<evidence type="ECO:0000256" key="2">
    <source>
        <dbReference type="SAM" id="MobiDB-lite"/>
    </source>
</evidence>
<protein>
    <recommendedName>
        <fullName evidence="1">YcgL domain-containing protein GNIT_2220</fullName>
    </recommendedName>
</protein>
<dbReference type="EMBL" id="CP003060">
    <property type="protein sequence ID" value="AEP30323.1"/>
    <property type="molecule type" value="Genomic_DNA"/>
</dbReference>
<organism evidence="4 5">
    <name type="scientific">Glaciecola nitratireducens (strain JCM 12485 / KCTC 12276 / FR1064)</name>
    <dbReference type="NCBI Taxonomy" id="1085623"/>
    <lineage>
        <taxon>Bacteria</taxon>
        <taxon>Pseudomonadati</taxon>
        <taxon>Pseudomonadota</taxon>
        <taxon>Gammaproteobacteria</taxon>
        <taxon>Alteromonadales</taxon>
        <taxon>Alteromonadaceae</taxon>
        <taxon>Brumicola</taxon>
    </lineage>
</organism>
<evidence type="ECO:0000313" key="5">
    <source>
        <dbReference type="Proteomes" id="UP000009282"/>
    </source>
</evidence>
<dbReference type="STRING" id="1085623.GNIT_2220"/>
<dbReference type="PROSITE" id="PS51648">
    <property type="entry name" value="YCGL"/>
    <property type="match status" value="1"/>
</dbReference>
<dbReference type="HAMAP" id="MF_01866">
    <property type="entry name" value="UPF0745"/>
    <property type="match status" value="1"/>
</dbReference>
<reference evidence="4 5" key="1">
    <citation type="journal article" date="2011" name="J. Bacteriol.">
        <title>Complete genome sequence of seawater bacterium Glaciecola nitratireducens FR1064T.</title>
        <authorList>
            <person name="Bian F."/>
            <person name="Qin Q.L."/>
            <person name="Xie B.B."/>
            <person name="Shu Y.L."/>
            <person name="Zhang X.Y."/>
            <person name="Yu Y."/>
            <person name="Chen B."/>
            <person name="Chen X.L."/>
            <person name="Zhou B.C."/>
            <person name="Zhang Y.Z."/>
        </authorList>
    </citation>
    <scope>NUCLEOTIDE SEQUENCE [LARGE SCALE GENOMIC DNA]</scope>
    <source>
        <strain evidence="5">JCM 12485 / KCTC 12276 / FR1064</strain>
    </source>
</reference>